<gene>
    <name evidence="1" type="ORF">EP47_07380</name>
</gene>
<dbReference type="Proteomes" id="UP000054422">
    <property type="component" value="Unassembled WGS sequence"/>
</dbReference>
<evidence type="ECO:0000313" key="2">
    <source>
        <dbReference type="Proteomes" id="UP000054422"/>
    </source>
</evidence>
<organism evidence="1 2">
    <name type="scientific">Legionella norrlandica</name>
    <dbReference type="NCBI Taxonomy" id="1498499"/>
    <lineage>
        <taxon>Bacteria</taxon>
        <taxon>Pseudomonadati</taxon>
        <taxon>Pseudomonadota</taxon>
        <taxon>Gammaproteobacteria</taxon>
        <taxon>Legionellales</taxon>
        <taxon>Legionellaceae</taxon>
        <taxon>Legionella</taxon>
    </lineage>
</organism>
<evidence type="ECO:0000313" key="1">
    <source>
        <dbReference type="EMBL" id="KGP62274.1"/>
    </source>
</evidence>
<accession>A0A0A2SS60</accession>
<name>A0A0A2SS60_9GAMM</name>
<comment type="caution">
    <text evidence="1">The sequence shown here is derived from an EMBL/GenBank/DDBJ whole genome shotgun (WGS) entry which is preliminary data.</text>
</comment>
<dbReference type="EMBL" id="JNCF01000086">
    <property type="protein sequence ID" value="KGP62274.1"/>
    <property type="molecule type" value="Genomic_DNA"/>
</dbReference>
<protein>
    <submittedName>
        <fullName evidence="1">Uncharacterized protein</fullName>
    </submittedName>
</protein>
<dbReference type="AlphaFoldDB" id="A0A0A2SS60"/>
<proteinExistence type="predicted"/>
<reference evidence="1 2" key="1">
    <citation type="submission" date="2014-05" db="EMBL/GenBank/DDBJ databases">
        <authorList>
            <person name="Rizzardi K."/>
            <person name="Winiecka-Krusnell J."/>
            <person name="Ramliden M."/>
            <person name="Alm E."/>
            <person name="Andersson S."/>
            <person name="Byfors S."/>
        </authorList>
    </citation>
    <scope>NUCLEOTIDE SEQUENCE [LARGE SCALE GENOMIC DNA]</scope>
    <source>
        <strain evidence="1 2">LEGN</strain>
    </source>
</reference>
<sequence>MEMYRNALRNNRDRLREAGVAGSIPVTPTNKIKITQLQGNRVFMEHSLCSNLYSIVILWQAYWAEGRRAKYQLVGSRPIYIQSYLGI</sequence>
<keyword evidence="2" id="KW-1185">Reference proteome</keyword>